<comment type="caution">
    <text evidence="14">The sequence shown here is derived from an EMBL/GenBank/DDBJ whole genome shotgun (WGS) entry which is preliminary data.</text>
</comment>
<dbReference type="EMBL" id="JAOEGN010000010">
    <property type="protein sequence ID" value="MCU0105199.1"/>
    <property type="molecule type" value="Genomic_DNA"/>
</dbReference>
<keyword evidence="3 11" id="KW-0812">Transmembrane</keyword>
<evidence type="ECO:0000256" key="10">
    <source>
        <dbReference type="ARBA" id="ARBA00023136"/>
    </source>
</evidence>
<keyword evidence="7" id="KW-0460">Magnesium</keyword>
<organism evidence="14 15">
    <name type="scientific">Paracholeplasma vituli</name>
    <dbReference type="NCBI Taxonomy" id="69473"/>
    <lineage>
        <taxon>Bacteria</taxon>
        <taxon>Bacillati</taxon>
        <taxon>Mycoplasmatota</taxon>
        <taxon>Mollicutes</taxon>
        <taxon>Acholeplasmatales</taxon>
        <taxon>Acholeplasmataceae</taxon>
        <taxon>Paracholeplasma</taxon>
    </lineage>
</organism>
<feature type="transmembrane region" description="Helical" evidence="11">
    <location>
        <begin position="99"/>
        <end position="117"/>
    </location>
</feature>
<feature type="region of interest" description="Disordered" evidence="12">
    <location>
        <begin position="1"/>
        <end position="37"/>
    </location>
</feature>
<evidence type="ECO:0000256" key="5">
    <source>
        <dbReference type="ARBA" id="ARBA00022741"/>
    </source>
</evidence>
<dbReference type="Proteomes" id="UP001209076">
    <property type="component" value="Unassembled WGS sequence"/>
</dbReference>
<dbReference type="SUPFAM" id="SSF81665">
    <property type="entry name" value="Calcium ATPase, transmembrane domain M"/>
    <property type="match status" value="1"/>
</dbReference>
<feature type="transmembrane region" description="Helical" evidence="11">
    <location>
        <begin position="273"/>
        <end position="294"/>
    </location>
</feature>
<dbReference type="CDD" id="cd07551">
    <property type="entry name" value="P-type_ATPase_HM_ZosA_PfeT-like"/>
    <property type="match status" value="1"/>
</dbReference>
<dbReference type="InterPro" id="IPR023299">
    <property type="entry name" value="ATPase_P-typ_cyto_dom_N"/>
</dbReference>
<comment type="similarity">
    <text evidence="2 11">Belongs to the cation transport ATPase (P-type) (TC 3.A.3) family. Type IB subfamily.</text>
</comment>
<dbReference type="SUPFAM" id="SSF56784">
    <property type="entry name" value="HAD-like"/>
    <property type="match status" value="1"/>
</dbReference>
<dbReference type="RefSeq" id="WP_262096470.1">
    <property type="nucleotide sequence ID" value="NZ_JAOEGN010000010.1"/>
</dbReference>
<feature type="domain" description="P-type ATPase A" evidence="13">
    <location>
        <begin position="153"/>
        <end position="254"/>
    </location>
</feature>
<reference evidence="15" key="1">
    <citation type="submission" date="2023-07" db="EMBL/GenBank/DDBJ databases">
        <title>Novel Mycoplasma species identified in domestic and wild animals.</title>
        <authorList>
            <person name="Volokhov D.V."/>
            <person name="Furtak V.A."/>
            <person name="Zagorodnyaya T.A."/>
        </authorList>
    </citation>
    <scope>NUCLEOTIDE SEQUENCE [LARGE SCALE GENOMIC DNA]</scope>
    <source>
        <strain evidence="15">92-19</strain>
    </source>
</reference>
<dbReference type="Pfam" id="PF00122">
    <property type="entry name" value="E1-E2_ATPase"/>
    <property type="match status" value="1"/>
</dbReference>
<feature type="transmembrane region" description="Helical" evidence="11">
    <location>
        <begin position="44"/>
        <end position="62"/>
    </location>
</feature>
<dbReference type="InterPro" id="IPR001757">
    <property type="entry name" value="P_typ_ATPase"/>
</dbReference>
<evidence type="ECO:0000256" key="1">
    <source>
        <dbReference type="ARBA" id="ARBA00004141"/>
    </source>
</evidence>
<dbReference type="SFLD" id="SFLDG00002">
    <property type="entry name" value="C1.7:_P-type_atpase_like"/>
    <property type="match status" value="1"/>
</dbReference>
<dbReference type="Gene3D" id="3.40.1110.10">
    <property type="entry name" value="Calcium-transporting ATPase, cytoplasmic domain N"/>
    <property type="match status" value="1"/>
</dbReference>
<dbReference type="PANTHER" id="PTHR43079:SF1">
    <property type="entry name" value="CADMIUM_ZINC-TRANSPORTING ATPASE HMA1, CHLOROPLASTIC-RELATED"/>
    <property type="match status" value="1"/>
</dbReference>
<dbReference type="InterPro" id="IPR036412">
    <property type="entry name" value="HAD-like_sf"/>
</dbReference>
<feature type="transmembrane region" description="Helical" evidence="11">
    <location>
        <begin position="68"/>
        <end position="87"/>
    </location>
</feature>
<feature type="transmembrane region" description="Helical" evidence="11">
    <location>
        <begin position="607"/>
        <end position="628"/>
    </location>
</feature>
<keyword evidence="15" id="KW-1185">Reference proteome</keyword>
<evidence type="ECO:0000256" key="6">
    <source>
        <dbReference type="ARBA" id="ARBA00022840"/>
    </source>
</evidence>
<keyword evidence="11" id="KW-1003">Cell membrane</keyword>
<dbReference type="PROSITE" id="PS00154">
    <property type="entry name" value="ATPASE_E1_E2"/>
    <property type="match status" value="1"/>
</dbReference>
<keyword evidence="5 11" id="KW-0547">Nucleotide-binding</keyword>
<dbReference type="InterPro" id="IPR059000">
    <property type="entry name" value="ATPase_P-type_domA"/>
</dbReference>
<evidence type="ECO:0000259" key="13">
    <source>
        <dbReference type="Pfam" id="PF00122"/>
    </source>
</evidence>
<dbReference type="InterPro" id="IPR008250">
    <property type="entry name" value="ATPase_P-typ_transduc_dom_A_sf"/>
</dbReference>
<dbReference type="InterPro" id="IPR044492">
    <property type="entry name" value="P_typ_ATPase_HD_dom"/>
</dbReference>
<evidence type="ECO:0000256" key="11">
    <source>
        <dbReference type="RuleBase" id="RU362081"/>
    </source>
</evidence>
<keyword evidence="9 11" id="KW-1133">Transmembrane helix</keyword>
<dbReference type="Pfam" id="PF00702">
    <property type="entry name" value="Hydrolase"/>
    <property type="match status" value="1"/>
</dbReference>
<evidence type="ECO:0000256" key="8">
    <source>
        <dbReference type="ARBA" id="ARBA00022967"/>
    </source>
</evidence>
<dbReference type="InterPro" id="IPR023214">
    <property type="entry name" value="HAD_sf"/>
</dbReference>
<evidence type="ECO:0000313" key="14">
    <source>
        <dbReference type="EMBL" id="MCU0105199.1"/>
    </source>
</evidence>
<accession>A0ABT2PXX9</accession>
<evidence type="ECO:0000256" key="2">
    <source>
        <dbReference type="ARBA" id="ARBA00006024"/>
    </source>
</evidence>
<dbReference type="PRINTS" id="PR00119">
    <property type="entry name" value="CATATPASE"/>
</dbReference>
<evidence type="ECO:0000256" key="3">
    <source>
        <dbReference type="ARBA" id="ARBA00022692"/>
    </source>
</evidence>
<dbReference type="NCBIfam" id="TIGR01525">
    <property type="entry name" value="ATPase-IB_hvy"/>
    <property type="match status" value="1"/>
</dbReference>
<dbReference type="SFLD" id="SFLDF00027">
    <property type="entry name" value="p-type_atpase"/>
    <property type="match status" value="1"/>
</dbReference>
<dbReference type="SUPFAM" id="SSF81653">
    <property type="entry name" value="Calcium ATPase, transduction domain A"/>
    <property type="match status" value="1"/>
</dbReference>
<evidence type="ECO:0000313" key="15">
    <source>
        <dbReference type="Proteomes" id="UP001209076"/>
    </source>
</evidence>
<keyword evidence="6 11" id="KW-0067">ATP-binding</keyword>
<sequence>MKNEHNHSHDHKHEEGKEHNHKVNEHTDHDHEGHEHSHGGGNSLILFFIGLAVYLLAMFVNNDLFKNIMYLLALFLSGYHIIIEGIKDTVTLTIKRKRFTPNIHLLMTIAAAGALIIGEYREAALLILIFAGAHFLEEYAEGKSKKDITNLLKMNPTTARLINENGEIEIVDVSVLKVGDRLSILTGDQIPTDGMVISGNSAVDQASITGESIPVDKVAGDPLFGSTINVTGTLVMEVTKESSDTVFAKIVQLVSQTQKSISKTAAMIKRIEPVYVTIVILLAPVFYLLGLFLFKWTAETSFYRTMVFLIGASPCALAATDIPATLSAISNLAKRGVLFKGGSYLSNLSDLGAVAFDKTGTLTQGKPVVTDTYFVSKVKEYKKREYNSIIVSMEKKSNHPLADAIINYYHDVDTLEFDVENLVGVGLKATYGDANFSIGKPSSYKTISDEITKHTEKYEFEGKTVVYFGSNDEVLGLIAIQDVPKKSSKEAIQYFKDNNIHTLMITGDAQRTGEAIGRQLQIDEVRANVLPEDKSKIITDLKKNYSIVAMLGDGVNDAPALVAADIGVAMGEGTDIAIDAADAVLMKNDLNKFAYTHKVAKKLRSIVIQNIIFSMIVVLFLVTVNILGLMNMSYAVLIHEGSTLVVILNGLRLLKQVN</sequence>
<dbReference type="InterPro" id="IPR023298">
    <property type="entry name" value="ATPase_P-typ_TM_dom_sf"/>
</dbReference>
<dbReference type="SFLD" id="SFLDS00003">
    <property type="entry name" value="Haloacid_Dehalogenase"/>
    <property type="match status" value="1"/>
</dbReference>
<dbReference type="Gene3D" id="2.70.150.10">
    <property type="entry name" value="Calcium-transporting ATPase, cytoplasmic transduction domain A"/>
    <property type="match status" value="1"/>
</dbReference>
<evidence type="ECO:0000256" key="12">
    <source>
        <dbReference type="SAM" id="MobiDB-lite"/>
    </source>
</evidence>
<evidence type="ECO:0000256" key="9">
    <source>
        <dbReference type="ARBA" id="ARBA00022989"/>
    </source>
</evidence>
<proteinExistence type="inferred from homology"/>
<dbReference type="Gene3D" id="3.40.50.1000">
    <property type="entry name" value="HAD superfamily/HAD-like"/>
    <property type="match status" value="1"/>
</dbReference>
<gene>
    <name evidence="14" type="ORF">N7603_05965</name>
</gene>
<dbReference type="InterPro" id="IPR027256">
    <property type="entry name" value="P-typ_ATPase_IB"/>
</dbReference>
<dbReference type="NCBIfam" id="TIGR01494">
    <property type="entry name" value="ATPase_P-type"/>
    <property type="match status" value="1"/>
</dbReference>
<dbReference type="NCBIfam" id="TIGR01512">
    <property type="entry name" value="ATPase-IB2_Cd"/>
    <property type="match status" value="1"/>
</dbReference>
<evidence type="ECO:0000256" key="7">
    <source>
        <dbReference type="ARBA" id="ARBA00022842"/>
    </source>
</evidence>
<feature type="transmembrane region" description="Helical" evidence="11">
    <location>
        <begin position="306"/>
        <end position="329"/>
    </location>
</feature>
<name>A0ABT2PXX9_9MOLU</name>
<feature type="transmembrane region" description="Helical" evidence="11">
    <location>
        <begin position="634"/>
        <end position="654"/>
    </location>
</feature>
<keyword evidence="4 11" id="KW-0479">Metal-binding</keyword>
<keyword evidence="10 11" id="KW-0472">Membrane</keyword>
<dbReference type="InterPro" id="IPR051949">
    <property type="entry name" value="Cation_Transport_ATPase"/>
</dbReference>
<protein>
    <submittedName>
        <fullName evidence="14">Heavy metal translocating P-type ATPase</fullName>
    </submittedName>
</protein>
<dbReference type="InterPro" id="IPR018303">
    <property type="entry name" value="ATPase_P-typ_P_site"/>
</dbReference>
<comment type="subcellular location">
    <subcellularLocation>
        <location evidence="11">Cell membrane</location>
    </subcellularLocation>
    <subcellularLocation>
        <location evidence="1">Membrane</location>
        <topology evidence="1">Multi-pass membrane protein</topology>
    </subcellularLocation>
</comment>
<dbReference type="PANTHER" id="PTHR43079">
    <property type="entry name" value="PROBABLE CADMIUM/ZINC-TRANSPORTING ATPASE HMA1"/>
    <property type="match status" value="1"/>
</dbReference>
<evidence type="ECO:0000256" key="4">
    <source>
        <dbReference type="ARBA" id="ARBA00022723"/>
    </source>
</evidence>
<keyword evidence="8" id="KW-1278">Translocase</keyword>